<feature type="transmembrane region" description="Helical" evidence="1">
    <location>
        <begin position="12"/>
        <end position="32"/>
    </location>
</feature>
<dbReference type="EMBL" id="GBRH01270431">
    <property type="protein sequence ID" value="JAD27464.1"/>
    <property type="molecule type" value="Transcribed_RNA"/>
</dbReference>
<evidence type="ECO:0000313" key="2">
    <source>
        <dbReference type="EMBL" id="JAD27464.1"/>
    </source>
</evidence>
<reference evidence="2" key="1">
    <citation type="submission" date="2014-09" db="EMBL/GenBank/DDBJ databases">
        <authorList>
            <person name="Magalhaes I.L.F."/>
            <person name="Oliveira U."/>
            <person name="Santos F.R."/>
            <person name="Vidigal T.H.D.A."/>
            <person name="Brescovit A.D."/>
            <person name="Santos A.J."/>
        </authorList>
    </citation>
    <scope>NUCLEOTIDE SEQUENCE</scope>
    <source>
        <tissue evidence="2">Shoot tissue taken approximately 20 cm above the soil surface</tissue>
    </source>
</reference>
<accession>A0A0A8YLZ2</accession>
<proteinExistence type="predicted"/>
<keyword evidence="1" id="KW-1133">Transmembrane helix</keyword>
<organism evidence="2">
    <name type="scientific">Arundo donax</name>
    <name type="common">Giant reed</name>
    <name type="synonym">Donax arundinaceus</name>
    <dbReference type="NCBI Taxonomy" id="35708"/>
    <lineage>
        <taxon>Eukaryota</taxon>
        <taxon>Viridiplantae</taxon>
        <taxon>Streptophyta</taxon>
        <taxon>Embryophyta</taxon>
        <taxon>Tracheophyta</taxon>
        <taxon>Spermatophyta</taxon>
        <taxon>Magnoliopsida</taxon>
        <taxon>Liliopsida</taxon>
        <taxon>Poales</taxon>
        <taxon>Poaceae</taxon>
        <taxon>PACMAD clade</taxon>
        <taxon>Arundinoideae</taxon>
        <taxon>Arundineae</taxon>
        <taxon>Arundo</taxon>
    </lineage>
</organism>
<dbReference type="AlphaFoldDB" id="A0A0A8YLZ2"/>
<sequence>MNFIQPTLQNIFLASKFTCCFLAVLALPIYYYTFFY</sequence>
<name>A0A0A8YLZ2_ARUDO</name>
<evidence type="ECO:0000256" key="1">
    <source>
        <dbReference type="SAM" id="Phobius"/>
    </source>
</evidence>
<keyword evidence="1" id="KW-0812">Transmembrane</keyword>
<protein>
    <submittedName>
        <fullName evidence="2">Uncharacterized protein</fullName>
    </submittedName>
</protein>
<keyword evidence="1" id="KW-0472">Membrane</keyword>
<reference evidence="2" key="2">
    <citation type="journal article" date="2015" name="Data Brief">
        <title>Shoot transcriptome of the giant reed, Arundo donax.</title>
        <authorList>
            <person name="Barrero R.A."/>
            <person name="Guerrero F.D."/>
            <person name="Moolhuijzen P."/>
            <person name="Goolsby J.A."/>
            <person name="Tidwell J."/>
            <person name="Bellgard S.E."/>
            <person name="Bellgard M.I."/>
        </authorList>
    </citation>
    <scope>NUCLEOTIDE SEQUENCE</scope>
    <source>
        <tissue evidence="2">Shoot tissue taken approximately 20 cm above the soil surface</tissue>
    </source>
</reference>